<accession>A0A8J4H6S5</accession>
<comment type="caution">
    <text evidence="2">The sequence shown here is derived from an EMBL/GenBank/DDBJ whole genome shotgun (WGS) entry which is preliminary data.</text>
</comment>
<organism evidence="2 3">
    <name type="scientific">Xylanibacillus composti</name>
    <dbReference type="NCBI Taxonomy" id="1572762"/>
    <lineage>
        <taxon>Bacteria</taxon>
        <taxon>Bacillati</taxon>
        <taxon>Bacillota</taxon>
        <taxon>Bacilli</taxon>
        <taxon>Bacillales</taxon>
        <taxon>Paenibacillaceae</taxon>
        <taxon>Xylanibacillus</taxon>
    </lineage>
</organism>
<feature type="compositionally biased region" description="Polar residues" evidence="1">
    <location>
        <begin position="88"/>
        <end position="97"/>
    </location>
</feature>
<sequence length="239" mass="26447">MKRLRDLITGAVIGALLVTGATAGYAAVKQYVLTDAPYPIIVNGVEYKDAERPILNLEGSTYVPLAKLGDLTGVDYTWNAELHRVEINTGSGSQPNQTSPSPPVSGTPGAKFEPADQPTGGTYFGYRDEDDPAYERALIMGYEIPPLLSEGWISSTMLSRIHGIFYPSDFDAPRGTLILATDSILDPYELIRLQLPESYSDETNFDHEDKGIRMKRFNGTWFFQIKDLEHADVIPEDIK</sequence>
<gene>
    <name evidence="2" type="ORF">XYCOK13_35910</name>
</gene>
<evidence type="ECO:0000313" key="2">
    <source>
        <dbReference type="EMBL" id="GIQ70767.1"/>
    </source>
</evidence>
<dbReference type="RefSeq" id="WP_213413579.1">
    <property type="nucleotide sequence ID" value="NZ_BOVK01000058.1"/>
</dbReference>
<dbReference type="Proteomes" id="UP000677918">
    <property type="component" value="Unassembled WGS sequence"/>
</dbReference>
<feature type="region of interest" description="Disordered" evidence="1">
    <location>
        <begin position="88"/>
        <end position="126"/>
    </location>
</feature>
<protein>
    <recommendedName>
        <fullName evidence="4">Copper amine oxidase-like N-terminal domain-containing protein</fullName>
    </recommendedName>
</protein>
<dbReference type="EMBL" id="BOVK01000058">
    <property type="protein sequence ID" value="GIQ70767.1"/>
    <property type="molecule type" value="Genomic_DNA"/>
</dbReference>
<evidence type="ECO:0000313" key="3">
    <source>
        <dbReference type="Proteomes" id="UP000677918"/>
    </source>
</evidence>
<reference evidence="2" key="1">
    <citation type="submission" date="2021-04" db="EMBL/GenBank/DDBJ databases">
        <title>Draft genome sequence of Xylanibacillus composti strain K13.</title>
        <authorList>
            <person name="Uke A."/>
            <person name="Chhe C."/>
            <person name="Baramee S."/>
            <person name="Kosugi A."/>
        </authorList>
    </citation>
    <scope>NUCLEOTIDE SEQUENCE</scope>
    <source>
        <strain evidence="2">K13</strain>
    </source>
</reference>
<name>A0A8J4H6S5_9BACL</name>
<evidence type="ECO:0008006" key="4">
    <source>
        <dbReference type="Google" id="ProtNLM"/>
    </source>
</evidence>
<keyword evidence="3" id="KW-1185">Reference proteome</keyword>
<evidence type="ECO:0000256" key="1">
    <source>
        <dbReference type="SAM" id="MobiDB-lite"/>
    </source>
</evidence>
<proteinExistence type="predicted"/>
<dbReference type="AlphaFoldDB" id="A0A8J4H6S5"/>